<feature type="signal peptide" evidence="1">
    <location>
        <begin position="1"/>
        <end position="25"/>
    </location>
</feature>
<dbReference type="AlphaFoldDB" id="A0A371X8U1"/>
<proteinExistence type="predicted"/>
<name>A0A371X8U1_9HYPH</name>
<comment type="caution">
    <text evidence="2">The sequence shown here is derived from an EMBL/GenBank/DDBJ whole genome shotgun (WGS) entry which is preliminary data.</text>
</comment>
<reference evidence="3" key="1">
    <citation type="submission" date="2018-08" db="EMBL/GenBank/DDBJ databases">
        <authorList>
            <person name="Im W.T."/>
        </authorList>
    </citation>
    <scope>NUCLEOTIDE SEQUENCE [LARGE SCALE GENOMIC DNA]</scope>
    <source>
        <strain evidence="3">LA-28</strain>
    </source>
</reference>
<gene>
    <name evidence="2" type="ORF">DY251_17740</name>
</gene>
<keyword evidence="3" id="KW-1185">Reference proteome</keyword>
<evidence type="ECO:0000256" key="1">
    <source>
        <dbReference type="SAM" id="SignalP"/>
    </source>
</evidence>
<protein>
    <recommendedName>
        <fullName evidence="4">DUF4148 domain-containing protein</fullName>
    </recommendedName>
</protein>
<dbReference type="EMBL" id="QURN01000015">
    <property type="protein sequence ID" value="RFC65620.1"/>
    <property type="molecule type" value="Genomic_DNA"/>
</dbReference>
<accession>A0A371X8U1</accession>
<dbReference type="RefSeq" id="WP_116625231.1">
    <property type="nucleotide sequence ID" value="NZ_QURN01000015.1"/>
</dbReference>
<dbReference type="PROSITE" id="PS51257">
    <property type="entry name" value="PROKAR_LIPOPROTEIN"/>
    <property type="match status" value="1"/>
</dbReference>
<evidence type="ECO:0008006" key="4">
    <source>
        <dbReference type="Google" id="ProtNLM"/>
    </source>
</evidence>
<evidence type="ECO:0000313" key="3">
    <source>
        <dbReference type="Proteomes" id="UP000262379"/>
    </source>
</evidence>
<evidence type="ECO:0000313" key="2">
    <source>
        <dbReference type="EMBL" id="RFC65620.1"/>
    </source>
</evidence>
<organism evidence="2 3">
    <name type="scientific">Mesorhizobium denitrificans</name>
    <dbReference type="NCBI Taxonomy" id="2294114"/>
    <lineage>
        <taxon>Bacteria</taxon>
        <taxon>Pseudomonadati</taxon>
        <taxon>Pseudomonadota</taxon>
        <taxon>Alphaproteobacteria</taxon>
        <taxon>Hyphomicrobiales</taxon>
        <taxon>Phyllobacteriaceae</taxon>
        <taxon>Mesorhizobium</taxon>
    </lineage>
</organism>
<dbReference type="Proteomes" id="UP000262379">
    <property type="component" value="Unassembled WGS sequence"/>
</dbReference>
<sequence>MTGPWKSIASNGARAAVIVAMLATAACTTTPDDPSSGASNTGTYPNLNVKPAIATSQISQEERDAAVASLKGASAAQAAAGKGAGTTASEAQLRQLGATHSDETLKEICAPRPTC</sequence>
<feature type="chain" id="PRO_5016853449" description="DUF4148 domain-containing protein" evidence="1">
    <location>
        <begin position="26"/>
        <end position="115"/>
    </location>
</feature>
<keyword evidence="1" id="KW-0732">Signal</keyword>